<name>A0A1E3W0P1_9HYPH</name>
<dbReference type="GO" id="GO:0032259">
    <property type="term" value="P:methylation"/>
    <property type="evidence" value="ECO:0007669"/>
    <property type="project" value="UniProtKB-KW"/>
</dbReference>
<dbReference type="PANTHER" id="PTHR18895:SF74">
    <property type="entry name" value="MTRF1L RELEASE FACTOR GLUTAMINE METHYLTRANSFERASE"/>
    <property type="match status" value="1"/>
</dbReference>
<dbReference type="HAMAP" id="MF_02126">
    <property type="entry name" value="RF_methyltr_PrmC"/>
    <property type="match status" value="1"/>
</dbReference>
<feature type="binding site" evidence="5">
    <location>
        <position position="192"/>
    </location>
    <ligand>
        <name>S-adenosyl-L-methionine</name>
        <dbReference type="ChEBI" id="CHEBI:59789"/>
    </ligand>
</feature>
<keyword evidence="9" id="KW-1185">Reference proteome</keyword>
<dbReference type="InterPro" id="IPR007848">
    <property type="entry name" value="Small_mtfrase_dom"/>
</dbReference>
<dbReference type="SUPFAM" id="SSF53335">
    <property type="entry name" value="S-adenosyl-L-methionine-dependent methyltransferases"/>
    <property type="match status" value="1"/>
</dbReference>
<evidence type="ECO:0000256" key="1">
    <source>
        <dbReference type="ARBA" id="ARBA00022603"/>
    </source>
</evidence>
<evidence type="ECO:0000256" key="2">
    <source>
        <dbReference type="ARBA" id="ARBA00022679"/>
    </source>
</evidence>
<feature type="domain" description="Release factor glutamine methyltransferase N-terminal" evidence="7">
    <location>
        <begin position="8"/>
        <end position="77"/>
    </location>
</feature>
<keyword evidence="2 5" id="KW-0808">Transferase</keyword>
<evidence type="ECO:0000259" key="7">
    <source>
        <dbReference type="Pfam" id="PF17827"/>
    </source>
</evidence>
<evidence type="ECO:0000313" key="9">
    <source>
        <dbReference type="Proteomes" id="UP000094501"/>
    </source>
</evidence>
<gene>
    <name evidence="5" type="primary">prmC</name>
    <name evidence="8" type="ORF">AUC68_04920</name>
</gene>
<dbReference type="InterPro" id="IPR029063">
    <property type="entry name" value="SAM-dependent_MTases_sf"/>
</dbReference>
<keyword evidence="1 5" id="KW-0489">Methyltransferase</keyword>
<feature type="binding site" evidence="5">
    <location>
        <begin position="192"/>
        <end position="195"/>
    </location>
    <ligand>
        <name>substrate</name>
    </ligand>
</feature>
<dbReference type="AlphaFoldDB" id="A0A1E3W0P1"/>
<organism evidence="8 9">
    <name type="scientific">Methyloceanibacter methanicus</name>
    <dbReference type="NCBI Taxonomy" id="1774968"/>
    <lineage>
        <taxon>Bacteria</taxon>
        <taxon>Pseudomonadati</taxon>
        <taxon>Pseudomonadota</taxon>
        <taxon>Alphaproteobacteria</taxon>
        <taxon>Hyphomicrobiales</taxon>
        <taxon>Hyphomicrobiaceae</taxon>
        <taxon>Methyloceanibacter</taxon>
    </lineage>
</organism>
<dbReference type="EC" id="2.1.1.297" evidence="5"/>
<dbReference type="InterPro" id="IPR019874">
    <property type="entry name" value="RF_methyltr_PrmC"/>
</dbReference>
<accession>A0A1E3W0P1</accession>
<feature type="binding site" evidence="5">
    <location>
        <position position="178"/>
    </location>
    <ligand>
        <name>S-adenosyl-L-methionine</name>
        <dbReference type="ChEBI" id="CHEBI:59789"/>
    </ligand>
</feature>
<dbReference type="NCBIfam" id="TIGR03534">
    <property type="entry name" value="RF_mod_PrmC"/>
    <property type="match status" value="1"/>
</dbReference>
<comment type="similarity">
    <text evidence="5">Belongs to the protein N5-glutamine methyltransferase family. PrmC subfamily.</text>
</comment>
<dbReference type="InterPro" id="IPR004556">
    <property type="entry name" value="HemK-like"/>
</dbReference>
<feature type="binding site" evidence="5">
    <location>
        <position position="149"/>
    </location>
    <ligand>
        <name>S-adenosyl-L-methionine</name>
        <dbReference type="ChEBI" id="CHEBI:59789"/>
    </ligand>
</feature>
<evidence type="ECO:0000313" key="8">
    <source>
        <dbReference type="EMBL" id="ODR99323.1"/>
    </source>
</evidence>
<protein>
    <recommendedName>
        <fullName evidence="5">Release factor glutamine methyltransferase</fullName>
        <shortName evidence="5">RF MTase</shortName>
        <ecNumber evidence="5">2.1.1.297</ecNumber>
    </recommendedName>
    <alternativeName>
        <fullName evidence="5">N5-glutamine methyltransferase PrmC</fullName>
    </alternativeName>
    <alternativeName>
        <fullName evidence="5">Protein-(glutamine-N5) MTase PrmC</fullName>
    </alternativeName>
    <alternativeName>
        <fullName evidence="5">Protein-glutamine N-methyltransferase PrmC</fullName>
    </alternativeName>
</protein>
<evidence type="ECO:0000256" key="4">
    <source>
        <dbReference type="ARBA" id="ARBA00048391"/>
    </source>
</evidence>
<dbReference type="InterPro" id="IPR050320">
    <property type="entry name" value="N5-glutamine_MTase"/>
</dbReference>
<dbReference type="STRING" id="1774968.AUC68_04920"/>
<reference evidence="8 9" key="1">
    <citation type="journal article" date="2016" name="Environ. Microbiol.">
        <title>New Methyloceanibacter diversity from North Sea sediments includes methanotroph containing solely the soluble methane monooxygenase.</title>
        <authorList>
            <person name="Vekeman B."/>
            <person name="Kerckhof F.M."/>
            <person name="Cremers G."/>
            <person name="de Vos P."/>
            <person name="Vandamme P."/>
            <person name="Boon N."/>
            <person name="Op den Camp H.J."/>
            <person name="Heylen K."/>
        </authorList>
    </citation>
    <scope>NUCLEOTIDE SEQUENCE [LARGE SCALE GENOMIC DNA]</scope>
    <source>
        <strain evidence="8 9">R-67174</strain>
    </source>
</reference>
<dbReference type="InterPro" id="IPR002052">
    <property type="entry name" value="DNA_methylase_N6_adenine_CS"/>
</dbReference>
<dbReference type="NCBIfam" id="TIGR00536">
    <property type="entry name" value="hemK_fam"/>
    <property type="match status" value="1"/>
</dbReference>
<comment type="catalytic activity">
    <reaction evidence="4 5">
        <text>L-glutaminyl-[peptide chain release factor] + S-adenosyl-L-methionine = N(5)-methyl-L-glutaminyl-[peptide chain release factor] + S-adenosyl-L-homocysteine + H(+)</text>
        <dbReference type="Rhea" id="RHEA:42896"/>
        <dbReference type="Rhea" id="RHEA-COMP:10271"/>
        <dbReference type="Rhea" id="RHEA-COMP:10272"/>
        <dbReference type="ChEBI" id="CHEBI:15378"/>
        <dbReference type="ChEBI" id="CHEBI:30011"/>
        <dbReference type="ChEBI" id="CHEBI:57856"/>
        <dbReference type="ChEBI" id="CHEBI:59789"/>
        <dbReference type="ChEBI" id="CHEBI:61891"/>
        <dbReference type="EC" id="2.1.1.297"/>
    </reaction>
</comment>
<dbReference type="GO" id="GO:0003676">
    <property type="term" value="F:nucleic acid binding"/>
    <property type="evidence" value="ECO:0007669"/>
    <property type="project" value="InterPro"/>
</dbReference>
<dbReference type="Gene3D" id="1.10.8.10">
    <property type="entry name" value="DNA helicase RuvA subunit, C-terminal domain"/>
    <property type="match status" value="1"/>
</dbReference>
<evidence type="ECO:0000259" key="6">
    <source>
        <dbReference type="Pfam" id="PF05175"/>
    </source>
</evidence>
<feature type="domain" description="Methyltransferase small" evidence="6">
    <location>
        <begin position="121"/>
        <end position="200"/>
    </location>
</feature>
<dbReference type="GO" id="GO:0102559">
    <property type="term" value="F:peptide chain release factor N(5)-glutamine methyltransferase activity"/>
    <property type="evidence" value="ECO:0007669"/>
    <property type="project" value="UniProtKB-EC"/>
</dbReference>
<keyword evidence="3 5" id="KW-0949">S-adenosyl-L-methionine</keyword>
<dbReference type="OrthoDB" id="9800643at2"/>
<dbReference type="RefSeq" id="WP_069437264.1">
    <property type="nucleotide sequence ID" value="NZ_LPWG01000011.1"/>
</dbReference>
<evidence type="ECO:0000256" key="3">
    <source>
        <dbReference type="ARBA" id="ARBA00022691"/>
    </source>
</evidence>
<dbReference type="PROSITE" id="PS00092">
    <property type="entry name" value="N6_MTASE"/>
    <property type="match status" value="1"/>
</dbReference>
<dbReference type="Pfam" id="PF17827">
    <property type="entry name" value="PrmC_N"/>
    <property type="match status" value="1"/>
</dbReference>
<dbReference type="PANTHER" id="PTHR18895">
    <property type="entry name" value="HEMK METHYLTRANSFERASE"/>
    <property type="match status" value="1"/>
</dbReference>
<comment type="function">
    <text evidence="5">Methylates the class 1 translation termination release factors RF1/PrfA and RF2/PrfB on the glutamine residue of the universally conserved GGQ motif.</text>
</comment>
<evidence type="ECO:0000256" key="5">
    <source>
        <dbReference type="HAMAP-Rule" id="MF_02126"/>
    </source>
</evidence>
<dbReference type="Gene3D" id="3.40.50.150">
    <property type="entry name" value="Vaccinia Virus protein VP39"/>
    <property type="match status" value="1"/>
</dbReference>
<comment type="caution">
    <text evidence="8">The sequence shown here is derived from an EMBL/GenBank/DDBJ whole genome shotgun (WGS) entry which is preliminary data.</text>
</comment>
<dbReference type="EMBL" id="LPWG01000011">
    <property type="protein sequence ID" value="ODR99323.1"/>
    <property type="molecule type" value="Genomic_DNA"/>
</dbReference>
<feature type="binding site" evidence="5">
    <location>
        <begin position="126"/>
        <end position="130"/>
    </location>
    <ligand>
        <name>S-adenosyl-L-methionine</name>
        <dbReference type="ChEBI" id="CHEBI:59789"/>
    </ligand>
</feature>
<dbReference type="CDD" id="cd02440">
    <property type="entry name" value="AdoMet_MTases"/>
    <property type="match status" value="1"/>
</dbReference>
<dbReference type="Pfam" id="PF05175">
    <property type="entry name" value="MTS"/>
    <property type="match status" value="1"/>
</dbReference>
<dbReference type="Proteomes" id="UP000094501">
    <property type="component" value="Unassembled WGS sequence"/>
</dbReference>
<sequence>MSLSLQSAQARAAQALRRSGVETAALDARALLKSATGLPLEALIANGREPIGPDSERRFEDHVARRLAGEPVSRIRGTREFYGRDFRIDPHTLDPRPDTETLVAAVLDLVEREDLSGRPLRLLDLGTGSGCILLTLLAELPEATGVGVDRCPGACRVAQDNAEALGVADRTRFVAANWFEGLAGRYDIVVSNPPYIASAEIEGLAPEVARYDPKAALDGGADGLDAYRRIADRAAQFLEPGGSLLVEIGWTQAQAVTALFRKARLLVAEDGVLTDLAGRARCICAKSS</sequence>
<proteinExistence type="inferred from homology"/>
<dbReference type="InterPro" id="IPR040758">
    <property type="entry name" value="PrmC_N"/>
</dbReference>